<evidence type="ECO:0000256" key="2">
    <source>
        <dbReference type="ARBA" id="ARBA00023125"/>
    </source>
</evidence>
<dbReference type="InterPro" id="IPR036390">
    <property type="entry name" value="WH_DNA-bd_sf"/>
</dbReference>
<dbReference type="InterPro" id="IPR011663">
    <property type="entry name" value="UTRA"/>
</dbReference>
<dbReference type="PANTHER" id="PTHR44846:SF1">
    <property type="entry name" value="MANNOSYL-D-GLYCERATE TRANSPORT_METABOLISM SYSTEM REPRESSOR MNGR-RELATED"/>
    <property type="match status" value="1"/>
</dbReference>
<dbReference type="EMBL" id="JXZB01000002">
    <property type="protein sequence ID" value="KIQ64715.1"/>
    <property type="molecule type" value="Genomic_DNA"/>
</dbReference>
<dbReference type="Gene3D" id="3.40.1410.10">
    <property type="entry name" value="Chorismate lyase-like"/>
    <property type="match status" value="1"/>
</dbReference>
<reference evidence="5 6" key="1">
    <citation type="submission" date="2015-02" db="EMBL/GenBank/DDBJ databases">
        <title>Draft genome sequence of Kitasatospora griseola MF730-N6, a bafilomycin, terpentecin and satosporin producer.</title>
        <authorList>
            <person name="Arens J.C."/>
            <person name="Haltli B."/>
            <person name="Kerr R.G."/>
        </authorList>
    </citation>
    <scope>NUCLEOTIDE SEQUENCE [LARGE SCALE GENOMIC DNA]</scope>
    <source>
        <strain evidence="5 6">MF730-N6</strain>
    </source>
</reference>
<evidence type="ECO:0000313" key="5">
    <source>
        <dbReference type="EMBL" id="KIQ64715.1"/>
    </source>
</evidence>
<sequence>MTTAPGPRPLVRTPGNPLWAQLRADLLRRLDEGEFRDVFPGEHDLVAEYQVSRHTVREALRQLREEGLVSAQRGKASRFTANRPLEQDVGEAYSLFRSVEEVGAVQRSVVRALDRRADGVVAVRLGLEESTPLIYLERIRLADEEPLAIDRTWLPADVAHPLLAVDFTRTALYDELERHCGSRICGGWERIRAVVPGRGERILLDCPPTTALFAIDRLGHDTAGRMIEWRQTLVRADRFAVSAAFSRTDYRLGAPIHAL</sequence>
<dbReference type="Gene3D" id="1.10.10.10">
    <property type="entry name" value="Winged helix-like DNA-binding domain superfamily/Winged helix DNA-binding domain"/>
    <property type="match status" value="1"/>
</dbReference>
<dbReference type="SUPFAM" id="SSF46785">
    <property type="entry name" value="Winged helix' DNA-binding domain"/>
    <property type="match status" value="1"/>
</dbReference>
<keyword evidence="3" id="KW-0804">Transcription</keyword>
<dbReference type="InterPro" id="IPR028978">
    <property type="entry name" value="Chorismate_lyase_/UTRA_dom_sf"/>
</dbReference>
<protein>
    <submittedName>
        <fullName evidence="5">GntR family transcriptional regulator</fullName>
    </submittedName>
</protein>
<keyword evidence="1" id="KW-0805">Transcription regulation</keyword>
<keyword evidence="6" id="KW-1185">Reference proteome</keyword>
<dbReference type="GO" id="GO:0003677">
    <property type="term" value="F:DNA binding"/>
    <property type="evidence" value="ECO:0007669"/>
    <property type="project" value="UniProtKB-KW"/>
</dbReference>
<comment type="caution">
    <text evidence="5">The sequence shown here is derived from an EMBL/GenBank/DDBJ whole genome shotgun (WGS) entry which is preliminary data.</text>
</comment>
<dbReference type="AlphaFoldDB" id="A0A0D0N952"/>
<dbReference type="PANTHER" id="PTHR44846">
    <property type="entry name" value="MANNOSYL-D-GLYCERATE TRANSPORT/METABOLISM SYSTEM REPRESSOR MNGR-RELATED"/>
    <property type="match status" value="1"/>
</dbReference>
<dbReference type="Pfam" id="PF00392">
    <property type="entry name" value="GntR"/>
    <property type="match status" value="1"/>
</dbReference>
<dbReference type="GO" id="GO:0003700">
    <property type="term" value="F:DNA-binding transcription factor activity"/>
    <property type="evidence" value="ECO:0007669"/>
    <property type="project" value="InterPro"/>
</dbReference>
<dbReference type="CDD" id="cd07377">
    <property type="entry name" value="WHTH_GntR"/>
    <property type="match status" value="1"/>
</dbReference>
<dbReference type="InterPro" id="IPR000524">
    <property type="entry name" value="Tscrpt_reg_HTH_GntR"/>
</dbReference>
<dbReference type="Pfam" id="PF07702">
    <property type="entry name" value="UTRA"/>
    <property type="match status" value="1"/>
</dbReference>
<dbReference type="SUPFAM" id="SSF64288">
    <property type="entry name" value="Chorismate lyase-like"/>
    <property type="match status" value="1"/>
</dbReference>
<evidence type="ECO:0000256" key="3">
    <source>
        <dbReference type="ARBA" id="ARBA00023163"/>
    </source>
</evidence>
<proteinExistence type="predicted"/>
<organism evidence="5 6">
    <name type="scientific">Kitasatospora griseola</name>
    <name type="common">Streptomyces griseolosporeus</name>
    <dbReference type="NCBI Taxonomy" id="2064"/>
    <lineage>
        <taxon>Bacteria</taxon>
        <taxon>Bacillati</taxon>
        <taxon>Actinomycetota</taxon>
        <taxon>Actinomycetes</taxon>
        <taxon>Kitasatosporales</taxon>
        <taxon>Streptomycetaceae</taxon>
        <taxon>Kitasatospora</taxon>
    </lineage>
</organism>
<dbReference type="InterPro" id="IPR050679">
    <property type="entry name" value="Bact_HTH_transcr_reg"/>
</dbReference>
<name>A0A0D0N952_KITGR</name>
<dbReference type="PATRIC" id="fig|2064.6.peg.2376"/>
<dbReference type="RefSeq" id="WP_052509251.1">
    <property type="nucleotide sequence ID" value="NZ_JXZB01000002.1"/>
</dbReference>
<dbReference type="SMART" id="SM00345">
    <property type="entry name" value="HTH_GNTR"/>
    <property type="match status" value="1"/>
</dbReference>
<feature type="domain" description="HTH gntR-type" evidence="4">
    <location>
        <begin position="12"/>
        <end position="83"/>
    </location>
</feature>
<dbReference type="InterPro" id="IPR036388">
    <property type="entry name" value="WH-like_DNA-bd_sf"/>
</dbReference>
<keyword evidence="2" id="KW-0238">DNA-binding</keyword>
<evidence type="ECO:0000313" key="6">
    <source>
        <dbReference type="Proteomes" id="UP000032066"/>
    </source>
</evidence>
<dbReference type="PROSITE" id="PS50949">
    <property type="entry name" value="HTH_GNTR"/>
    <property type="match status" value="1"/>
</dbReference>
<dbReference type="Proteomes" id="UP000032066">
    <property type="component" value="Unassembled WGS sequence"/>
</dbReference>
<dbReference type="STRING" id="2064.TR51_11080"/>
<evidence type="ECO:0000259" key="4">
    <source>
        <dbReference type="PROSITE" id="PS50949"/>
    </source>
</evidence>
<dbReference type="PRINTS" id="PR00035">
    <property type="entry name" value="HTHGNTR"/>
</dbReference>
<evidence type="ECO:0000256" key="1">
    <source>
        <dbReference type="ARBA" id="ARBA00023015"/>
    </source>
</evidence>
<accession>A0A0D0N952</accession>
<gene>
    <name evidence="5" type="ORF">TR51_11080</name>
</gene>
<dbReference type="SMART" id="SM00866">
    <property type="entry name" value="UTRA"/>
    <property type="match status" value="1"/>
</dbReference>
<dbReference type="GO" id="GO:0045892">
    <property type="term" value="P:negative regulation of DNA-templated transcription"/>
    <property type="evidence" value="ECO:0007669"/>
    <property type="project" value="TreeGrafter"/>
</dbReference>